<dbReference type="PROSITE" id="PS00455">
    <property type="entry name" value="AMP_BINDING"/>
    <property type="match status" value="2"/>
</dbReference>
<dbReference type="PROSITE" id="PS50075">
    <property type="entry name" value="CARRIER"/>
    <property type="match status" value="2"/>
</dbReference>
<dbReference type="InterPro" id="IPR010071">
    <property type="entry name" value="AA_adenyl_dom"/>
</dbReference>
<evidence type="ECO:0000256" key="3">
    <source>
        <dbReference type="ARBA" id="ARBA00022553"/>
    </source>
</evidence>
<dbReference type="Pfam" id="PF00668">
    <property type="entry name" value="Condensation"/>
    <property type="match status" value="1"/>
</dbReference>
<feature type="domain" description="Carrier" evidence="4">
    <location>
        <begin position="522"/>
        <end position="597"/>
    </location>
</feature>
<dbReference type="CDD" id="cd17643">
    <property type="entry name" value="A_NRPS_Cytc1-like"/>
    <property type="match status" value="1"/>
</dbReference>
<evidence type="ECO:0000256" key="1">
    <source>
        <dbReference type="ARBA" id="ARBA00001957"/>
    </source>
</evidence>
<dbReference type="InterPro" id="IPR001031">
    <property type="entry name" value="Thioesterase"/>
</dbReference>
<dbReference type="Gene3D" id="3.30.559.10">
    <property type="entry name" value="Chloramphenicol acetyltransferase-like domain"/>
    <property type="match status" value="1"/>
</dbReference>
<dbReference type="PANTHER" id="PTHR45527:SF1">
    <property type="entry name" value="FATTY ACID SYNTHASE"/>
    <property type="match status" value="1"/>
</dbReference>
<sequence length="1935" mass="209400">MSSGRPGELSDTSTDLLEAFTESVALHSDRTAVKCRDRELTYAQLDASAAALAAAIAERTADPQQPVAILLERSVDMVVAALAVLRTGSSYVPLDPSVPPARLRIILEDARPGLVITTSDLVGRLPQGVAVLNVDVGTAAPVKPVPGTRVGPAARAYVIFTSGTTGRPKGVEVSHGNVLRLFTSSASLYGFGCDDIWSMFHSFAFDVSVWEMWGALLHGGCVVVVPNETVKDPAAFRKLLRDERVTVLSQTPTAFHQLISEDVRHADRLPLRKVVFGGEALQFSALRPWVEKYGDTGPDLVNMYGITETTVHTTYRRIAKDDIDRGTSLIGVPLPDLEIHLVDADLRPVPAGEVGEILVTGPGVALGYLGRPELTAQRFIELTGTDGRLVRGYRSGDLARLLPDGDMEYIGRTDQQVKIRGFRVELGEIETVLAAHPEVRHAVALARDTPHGEKTLVAYVVPVDAPPAEEELRAHAARSLPHYMVPAAFVTLRELPLTGNGKLDRAALADPGTAVAAPTGRGPRTLREEVLCGLFAEALGRSAVGIDEDFFQLGGHSLTAIRLVNRIRAFLGLEVRIKDLMEARTVAALGRLLHAERASVPLVPRPRGAEPPLSFAQQRVWFLQQVHGENPAYHIPHALDMTGRLDVPAMRAALNDVVARHEVLRTRYAQRDGVPYQDILDAASVRLELPVRRVPADAVDDVAREVARKTFDLASDLPLRGELLVVDEEHSVLVLVVHHIAGDGWSMEPLMRDLARAYAARQSGGAPDWEPPAVQYADFALWQREMLGDPKDPDSLAARQLAFWTEYLRDAPAELDLPTDRPRPQTASYRGDMVPVELDKELHTKLRELARDSGTTVNMVFQAAVAGLLTRVGAGTDIPIGTAIAGRTDDAVHELIGFFVNTLVTRTDTSGDPTFKELLRRVRQRNLAAFAHEDLPFERLVEMLNPVRSAARHPLFQVMLAAQDGLPDDLDMPGLTVRTRPVGNGTAKFDLSFKFGERRAADGAPRGVVGALEYNGDLFDRDTAERLRDRLVRFLHGVADDPGLTLRQIDILDPDERRRLLTEWNATDAPLPDEPSVAALVERQADRTPDAVALVQQDRTWTYRRLEERANQYAHVLRAAGAGQESVVALCMPRGPEVAAAILGVWKAGAAYLPLDPDYPRERLSFMFRDSGASLLLTDGDTAQGIALPEGTDVVDASTDARLRSAPTTRPAPVCSGRDLAYVIYTSGSTGKPKSVLIEQKGVVNRLRDVVRRFGLSPTDVSLQITSIGFEPPVREIFGPLSAGASVAFLPPEGARDPAVVLRTIRESRPTIVLCVVPSLLESLIVYGADPADFASLRLVATGGEVLRPAEAREMMDAWGCEVVNQYGPTETTMMSCIHPVGATDLEGRIPVGRPLTHTRVYVLDEALNPAPVGVPGEVYLAGVGVGRGYLGRPGLTSVRFVANPFGAPGERMYRTGDVARWRAEGTLDFVGRADDQVKIRGFRVELGEIESVLTACPGIAQAAVVVREDQPGDKRLVAYLVASDTQVAQDIGPDALRDQLAGRLPEHMIPAAFVLMEGLPLRGNGKLNRDLLPVPDVGREPLSRAPRSPREEVLCGLFAEVLGLPAVGIDDDFFALGGHSLLAARLISQVRATLGLELPMHALFEAPTVVGLAGRLGVGGGGDTALRVVLPLRSTGERPPLFCVHPGGGLSWGYAGLLRHLRPEVPVYGVQAHGLLQPDGMPSSVEEMAVRYVEEIRKVCPKGPYHLLGWSFGGIVAYEMAVLLQDAGFDVGSLTLLDCYPGVPDYYRVGDRDVLASLLDPSRPDLIPEEGSPEVANALKLLAQDTGALASLTEPQLVALLATMAHNRAIISAYQPKPFDGDVLFFMATRGRTEGAPTPDIWEEHVSGTVNWYAVDSTHTTMTQPEPLAQIGRILAQALDRTTAGHSHAGENTP</sequence>
<evidence type="ECO:0000259" key="4">
    <source>
        <dbReference type="PROSITE" id="PS50075"/>
    </source>
</evidence>
<dbReference type="Proteomes" id="UP001612415">
    <property type="component" value="Unassembled WGS sequence"/>
</dbReference>
<dbReference type="CDD" id="cd05930">
    <property type="entry name" value="A_NRPS"/>
    <property type="match status" value="1"/>
</dbReference>
<dbReference type="Pfam" id="PF00550">
    <property type="entry name" value="PP-binding"/>
    <property type="match status" value="2"/>
</dbReference>
<dbReference type="InterPro" id="IPR042099">
    <property type="entry name" value="ANL_N_sf"/>
</dbReference>
<dbReference type="NCBIfam" id="TIGR01733">
    <property type="entry name" value="AA-adenyl-dom"/>
    <property type="match status" value="2"/>
</dbReference>
<dbReference type="Pfam" id="PF00501">
    <property type="entry name" value="AMP-binding"/>
    <property type="match status" value="2"/>
</dbReference>
<dbReference type="InterPro" id="IPR036736">
    <property type="entry name" value="ACP-like_sf"/>
</dbReference>
<dbReference type="PROSITE" id="PS00012">
    <property type="entry name" value="PHOSPHOPANTETHEINE"/>
    <property type="match status" value="2"/>
</dbReference>
<dbReference type="InterPro" id="IPR000873">
    <property type="entry name" value="AMP-dep_synth/lig_dom"/>
</dbReference>
<dbReference type="Pfam" id="PF00975">
    <property type="entry name" value="Thioesterase"/>
    <property type="match status" value="1"/>
</dbReference>
<dbReference type="InterPro" id="IPR009081">
    <property type="entry name" value="PP-bd_ACP"/>
</dbReference>
<dbReference type="CDD" id="cd19540">
    <property type="entry name" value="LCL_NRPS-like"/>
    <property type="match status" value="1"/>
</dbReference>
<reference evidence="5 6" key="1">
    <citation type="submission" date="2024-10" db="EMBL/GenBank/DDBJ databases">
        <title>The Natural Products Discovery Center: Release of the First 8490 Sequenced Strains for Exploring Actinobacteria Biosynthetic Diversity.</title>
        <authorList>
            <person name="Kalkreuter E."/>
            <person name="Kautsar S.A."/>
            <person name="Yang D."/>
            <person name="Bader C.D."/>
            <person name="Teijaro C.N."/>
            <person name="Fluegel L."/>
            <person name="Davis C.M."/>
            <person name="Simpson J.R."/>
            <person name="Lauterbach L."/>
            <person name="Steele A.D."/>
            <person name="Gui C."/>
            <person name="Meng S."/>
            <person name="Li G."/>
            <person name="Viehrig K."/>
            <person name="Ye F."/>
            <person name="Su P."/>
            <person name="Kiefer A.F."/>
            <person name="Nichols A."/>
            <person name="Cepeda A.J."/>
            <person name="Yan W."/>
            <person name="Fan B."/>
            <person name="Jiang Y."/>
            <person name="Adhikari A."/>
            <person name="Zheng C.-J."/>
            <person name="Schuster L."/>
            <person name="Cowan T.M."/>
            <person name="Smanski M.J."/>
            <person name="Chevrette M.G."/>
            <person name="De Carvalho L.P.S."/>
            <person name="Shen B."/>
        </authorList>
    </citation>
    <scope>NUCLEOTIDE SEQUENCE [LARGE SCALE GENOMIC DNA]</scope>
    <source>
        <strain evidence="5 6">NPDC051599</strain>
    </source>
</reference>
<dbReference type="Gene3D" id="1.10.1200.10">
    <property type="entry name" value="ACP-like"/>
    <property type="match status" value="1"/>
</dbReference>
<dbReference type="PANTHER" id="PTHR45527">
    <property type="entry name" value="NONRIBOSOMAL PEPTIDE SYNTHETASE"/>
    <property type="match status" value="1"/>
</dbReference>
<protein>
    <submittedName>
        <fullName evidence="5">Amino acid adenylation domain-containing protein</fullName>
    </submittedName>
</protein>
<keyword evidence="2" id="KW-0596">Phosphopantetheine</keyword>
<dbReference type="Gene3D" id="3.40.50.1820">
    <property type="entry name" value="alpha/beta hydrolase"/>
    <property type="match status" value="1"/>
</dbReference>
<gene>
    <name evidence="5" type="ORF">ACIA8P_05265</name>
</gene>
<dbReference type="InterPro" id="IPR020845">
    <property type="entry name" value="AMP-binding_CS"/>
</dbReference>
<dbReference type="Gene3D" id="3.30.559.30">
    <property type="entry name" value="Nonribosomal peptide synthetase, condensation domain"/>
    <property type="match status" value="1"/>
</dbReference>
<comment type="caution">
    <text evidence="5">The sequence shown here is derived from an EMBL/GenBank/DDBJ whole genome shotgun (WGS) entry which is preliminary data.</text>
</comment>
<dbReference type="InterPro" id="IPR020802">
    <property type="entry name" value="TesA-like"/>
</dbReference>
<name>A0ABW7XVH6_STRCE</name>
<evidence type="ECO:0000256" key="2">
    <source>
        <dbReference type="ARBA" id="ARBA00022450"/>
    </source>
</evidence>
<dbReference type="SMART" id="SM00823">
    <property type="entry name" value="PKS_PP"/>
    <property type="match status" value="2"/>
</dbReference>
<evidence type="ECO:0000313" key="6">
    <source>
        <dbReference type="Proteomes" id="UP001612415"/>
    </source>
</evidence>
<dbReference type="Gene3D" id="3.30.300.30">
    <property type="match status" value="2"/>
</dbReference>
<accession>A0ABW7XVH6</accession>
<evidence type="ECO:0000313" key="5">
    <source>
        <dbReference type="EMBL" id="MFI5674067.1"/>
    </source>
</evidence>
<dbReference type="SUPFAM" id="SSF52777">
    <property type="entry name" value="CoA-dependent acyltransferases"/>
    <property type="match status" value="2"/>
</dbReference>
<dbReference type="InterPro" id="IPR029058">
    <property type="entry name" value="AB_hydrolase_fold"/>
</dbReference>
<dbReference type="SUPFAM" id="SSF47336">
    <property type="entry name" value="ACP-like"/>
    <property type="match status" value="2"/>
</dbReference>
<dbReference type="Pfam" id="PF13193">
    <property type="entry name" value="AMP-binding_C"/>
    <property type="match status" value="2"/>
</dbReference>
<dbReference type="InterPro" id="IPR045851">
    <property type="entry name" value="AMP-bd_C_sf"/>
</dbReference>
<dbReference type="SUPFAM" id="SSF56801">
    <property type="entry name" value="Acetyl-CoA synthetase-like"/>
    <property type="match status" value="2"/>
</dbReference>
<organism evidence="5 6">
    <name type="scientific">Streptomyces cellulosae</name>
    <dbReference type="NCBI Taxonomy" id="1968"/>
    <lineage>
        <taxon>Bacteria</taxon>
        <taxon>Bacillati</taxon>
        <taxon>Actinomycetota</taxon>
        <taxon>Actinomycetes</taxon>
        <taxon>Kitasatosporales</taxon>
        <taxon>Streptomycetaceae</taxon>
        <taxon>Streptomyces</taxon>
    </lineage>
</organism>
<dbReference type="NCBIfam" id="NF003417">
    <property type="entry name" value="PRK04813.1"/>
    <property type="match status" value="2"/>
</dbReference>
<dbReference type="InterPro" id="IPR025110">
    <property type="entry name" value="AMP-bd_C"/>
</dbReference>
<comment type="cofactor">
    <cofactor evidence="1">
        <name>pantetheine 4'-phosphate</name>
        <dbReference type="ChEBI" id="CHEBI:47942"/>
    </cofactor>
</comment>
<keyword evidence="6" id="KW-1185">Reference proteome</keyword>
<dbReference type="SMART" id="SM00824">
    <property type="entry name" value="PKS_TE"/>
    <property type="match status" value="1"/>
</dbReference>
<dbReference type="InterPro" id="IPR020806">
    <property type="entry name" value="PKS_PP-bd"/>
</dbReference>
<keyword evidence="3" id="KW-0597">Phosphoprotein</keyword>
<dbReference type="InterPro" id="IPR023213">
    <property type="entry name" value="CAT-like_dom_sf"/>
</dbReference>
<dbReference type="RefSeq" id="WP_398655031.1">
    <property type="nucleotide sequence ID" value="NZ_JBITDC010000002.1"/>
</dbReference>
<feature type="domain" description="Carrier" evidence="4">
    <location>
        <begin position="1586"/>
        <end position="1661"/>
    </location>
</feature>
<dbReference type="Gene3D" id="3.40.50.980">
    <property type="match status" value="2"/>
</dbReference>
<proteinExistence type="predicted"/>
<dbReference type="EMBL" id="JBITDC010000002">
    <property type="protein sequence ID" value="MFI5674067.1"/>
    <property type="molecule type" value="Genomic_DNA"/>
</dbReference>
<dbReference type="SUPFAM" id="SSF53474">
    <property type="entry name" value="alpha/beta-Hydrolases"/>
    <property type="match status" value="1"/>
</dbReference>
<dbReference type="InterPro" id="IPR001242">
    <property type="entry name" value="Condensation_dom"/>
</dbReference>
<dbReference type="InterPro" id="IPR006162">
    <property type="entry name" value="Ppantetheine_attach_site"/>
</dbReference>
<dbReference type="Gene3D" id="3.40.50.12780">
    <property type="entry name" value="N-terminal domain of ligase-like"/>
    <property type="match status" value="1"/>
</dbReference>
<dbReference type="Gene3D" id="2.30.38.10">
    <property type="entry name" value="Luciferase, Domain 3"/>
    <property type="match status" value="1"/>
</dbReference>